<accession>A0A136J6U4</accession>
<reference evidence="10" key="1">
    <citation type="submission" date="2016-02" db="EMBL/GenBank/DDBJ databases">
        <title>Draft genome sequence of Microdochium bolleyi, a fungal endophyte of beachgrass.</title>
        <authorList>
            <consortium name="DOE Joint Genome Institute"/>
            <person name="David A.S."/>
            <person name="May G."/>
            <person name="Haridas S."/>
            <person name="Lim J."/>
            <person name="Wang M."/>
            <person name="Labutti K."/>
            <person name="Lipzen A."/>
            <person name="Barry K."/>
            <person name="Grigoriev I.V."/>
        </authorList>
    </citation>
    <scope>NUCLEOTIDE SEQUENCE [LARGE SCALE GENOMIC DNA]</scope>
    <source>
        <strain evidence="10">J235TASD1</strain>
    </source>
</reference>
<dbReference type="EMBL" id="KQ964248">
    <property type="protein sequence ID" value="KXJ92857.1"/>
    <property type="molecule type" value="Genomic_DNA"/>
</dbReference>
<keyword evidence="1" id="KW-0479">Metal-binding</keyword>
<dbReference type="AlphaFoldDB" id="A0A136J6U4"/>
<proteinExistence type="predicted"/>
<evidence type="ECO:0000259" key="8">
    <source>
        <dbReference type="PROSITE" id="PS50048"/>
    </source>
</evidence>
<feature type="region of interest" description="Disordered" evidence="7">
    <location>
        <begin position="1"/>
        <end position="41"/>
    </location>
</feature>
<dbReference type="PANTHER" id="PTHR36206:SF4">
    <property type="entry name" value="HYPOTHETICAL CONSERVED PROTEIN (EUROFUNG)-RELATED"/>
    <property type="match status" value="1"/>
</dbReference>
<keyword evidence="2" id="KW-0862">Zinc</keyword>
<dbReference type="CDD" id="cd00067">
    <property type="entry name" value="GAL4"/>
    <property type="match status" value="1"/>
</dbReference>
<dbReference type="SMART" id="SM00066">
    <property type="entry name" value="GAL4"/>
    <property type="match status" value="1"/>
</dbReference>
<evidence type="ECO:0000256" key="3">
    <source>
        <dbReference type="ARBA" id="ARBA00023015"/>
    </source>
</evidence>
<evidence type="ECO:0000256" key="5">
    <source>
        <dbReference type="ARBA" id="ARBA00023163"/>
    </source>
</evidence>
<dbReference type="GO" id="GO:0003677">
    <property type="term" value="F:DNA binding"/>
    <property type="evidence" value="ECO:0007669"/>
    <property type="project" value="UniProtKB-KW"/>
</dbReference>
<keyword evidence="3" id="KW-0805">Transcription regulation</keyword>
<dbReference type="STRING" id="196109.A0A136J6U4"/>
<keyword evidence="4" id="KW-0238">DNA-binding</keyword>
<dbReference type="InParanoid" id="A0A136J6U4"/>
<feature type="compositionally biased region" description="Polar residues" evidence="7">
    <location>
        <begin position="595"/>
        <end position="621"/>
    </location>
</feature>
<dbReference type="Pfam" id="PF00172">
    <property type="entry name" value="Zn_clus"/>
    <property type="match status" value="1"/>
</dbReference>
<evidence type="ECO:0000256" key="1">
    <source>
        <dbReference type="ARBA" id="ARBA00022723"/>
    </source>
</evidence>
<evidence type="ECO:0000256" key="2">
    <source>
        <dbReference type="ARBA" id="ARBA00022833"/>
    </source>
</evidence>
<dbReference type="Gene3D" id="4.10.240.10">
    <property type="entry name" value="Zn(2)-C6 fungal-type DNA-binding domain"/>
    <property type="match status" value="1"/>
</dbReference>
<dbReference type="InterPro" id="IPR036864">
    <property type="entry name" value="Zn2-C6_fun-type_DNA-bd_sf"/>
</dbReference>
<name>A0A136J6U4_9PEZI</name>
<dbReference type="PROSITE" id="PS50048">
    <property type="entry name" value="ZN2_CY6_FUNGAL_2"/>
    <property type="match status" value="1"/>
</dbReference>
<dbReference type="Proteomes" id="UP000070501">
    <property type="component" value="Unassembled WGS sequence"/>
</dbReference>
<evidence type="ECO:0000313" key="10">
    <source>
        <dbReference type="Proteomes" id="UP000070501"/>
    </source>
</evidence>
<gene>
    <name evidence="9" type="ORF">Micbo1qcDRAFT_160695</name>
</gene>
<dbReference type="InterPro" id="IPR052360">
    <property type="entry name" value="Transcr_Regulatory_Proteins"/>
</dbReference>
<dbReference type="OrthoDB" id="39175at2759"/>
<feature type="domain" description="Zn(2)-C6 fungal-type" evidence="8">
    <location>
        <begin position="42"/>
        <end position="71"/>
    </location>
</feature>
<evidence type="ECO:0000313" key="9">
    <source>
        <dbReference type="EMBL" id="KXJ92857.1"/>
    </source>
</evidence>
<dbReference type="SUPFAM" id="SSF57701">
    <property type="entry name" value="Zn2/Cys6 DNA-binding domain"/>
    <property type="match status" value="1"/>
</dbReference>
<evidence type="ECO:0000256" key="7">
    <source>
        <dbReference type="SAM" id="MobiDB-lite"/>
    </source>
</evidence>
<protein>
    <recommendedName>
        <fullName evidence="8">Zn(2)-C6 fungal-type domain-containing protein</fullName>
    </recommendedName>
</protein>
<organism evidence="9 10">
    <name type="scientific">Microdochium bolleyi</name>
    <dbReference type="NCBI Taxonomy" id="196109"/>
    <lineage>
        <taxon>Eukaryota</taxon>
        <taxon>Fungi</taxon>
        <taxon>Dikarya</taxon>
        <taxon>Ascomycota</taxon>
        <taxon>Pezizomycotina</taxon>
        <taxon>Sordariomycetes</taxon>
        <taxon>Xylariomycetidae</taxon>
        <taxon>Xylariales</taxon>
        <taxon>Microdochiaceae</taxon>
        <taxon>Microdochium</taxon>
    </lineage>
</organism>
<evidence type="ECO:0000256" key="4">
    <source>
        <dbReference type="ARBA" id="ARBA00023125"/>
    </source>
</evidence>
<dbReference type="PANTHER" id="PTHR36206">
    <property type="entry name" value="ASPERCRYPTIN BIOSYNTHESIS CLUSTER-SPECIFIC TRANSCRIPTION REGULATOR ATNN-RELATED"/>
    <property type="match status" value="1"/>
</dbReference>
<dbReference type="GO" id="GO:0008270">
    <property type="term" value="F:zinc ion binding"/>
    <property type="evidence" value="ECO:0007669"/>
    <property type="project" value="InterPro"/>
</dbReference>
<feature type="compositionally biased region" description="Basic residues" evidence="7">
    <location>
        <begin position="30"/>
        <end position="39"/>
    </location>
</feature>
<sequence length="697" mass="77218">MSESELSRNGTMATEDVPPPAPAADNSQSRRVRTSKPKVKTGCSNCKRRRIKCDEKRPACTQCVRSKKDCTGYPPPARTSSLVSIQPRPLANIASSNAPVVKGTRIQQKPLPVFQQGTLTPPQSPPEITLLYHHPSTMTFDNHEGLYFQLFREHTASELSGFFDSSFWTRSVLQECHSKDAVRYSVVALGALYKTLEKISESPPGSPGSVCDPNDNVGRHWEVAFKNYSYAIKAMVTATSQDTASQKISLMATVLLACFDSFIGDHRQAIVQIQNGLGLLEKLRMDRRRAFLPRPEEPVDQDLIQMFTRLAIQAKSYDMAFHFPQPYVIRLTQNSEGGPSSPSTEGGSPVSTSSPIIPDTFTSLREARLAWDGLCERMMRFTETMFNYTQGSAPMGILPESMKQYGLSFKGQIEAWAIAFEPLLTTRTAPARTSQEKTGIAVLKMNQMMGQILFLMTFSDSEARFDAFNPYFQAMVSLATEVIGDEERRAAAKRCPDQRYCRHQATHAESFGGGDYAARHIKPSFSADLGIIPPLFVVATKCRERRIRRSAIELLGSSSRREGMWDSDLSARIGAWVASIEEEDDTTARLERSMSDATSPYSGSIGSPDSWRNGSVDSSAQAPLGPGGNARWGSRSEGRSASGLSDEELGPIPEERRVMVRAVEFDLRERVATIRCGSRNFIPGTPDLRARETKITW</sequence>
<feature type="compositionally biased region" description="Low complexity" evidence="7">
    <location>
        <begin position="335"/>
        <end position="355"/>
    </location>
</feature>
<keyword evidence="6" id="KW-0539">Nucleus</keyword>
<evidence type="ECO:0000256" key="6">
    <source>
        <dbReference type="ARBA" id="ARBA00023242"/>
    </source>
</evidence>
<keyword evidence="5" id="KW-0804">Transcription</keyword>
<keyword evidence="10" id="KW-1185">Reference proteome</keyword>
<feature type="compositionally biased region" description="Polar residues" evidence="7">
    <location>
        <begin position="1"/>
        <end position="12"/>
    </location>
</feature>
<dbReference type="InterPro" id="IPR001138">
    <property type="entry name" value="Zn2Cys6_DnaBD"/>
</dbReference>
<feature type="region of interest" description="Disordered" evidence="7">
    <location>
        <begin position="332"/>
        <end position="358"/>
    </location>
</feature>
<dbReference type="GO" id="GO:0000981">
    <property type="term" value="F:DNA-binding transcription factor activity, RNA polymerase II-specific"/>
    <property type="evidence" value="ECO:0007669"/>
    <property type="project" value="InterPro"/>
</dbReference>
<dbReference type="PROSITE" id="PS00463">
    <property type="entry name" value="ZN2_CY6_FUNGAL_1"/>
    <property type="match status" value="1"/>
</dbReference>
<feature type="region of interest" description="Disordered" evidence="7">
    <location>
        <begin position="584"/>
        <end position="650"/>
    </location>
</feature>